<name>A0A0E9VV78_ANGAN</name>
<organism evidence="1">
    <name type="scientific">Anguilla anguilla</name>
    <name type="common">European freshwater eel</name>
    <name type="synonym">Muraena anguilla</name>
    <dbReference type="NCBI Taxonomy" id="7936"/>
    <lineage>
        <taxon>Eukaryota</taxon>
        <taxon>Metazoa</taxon>
        <taxon>Chordata</taxon>
        <taxon>Craniata</taxon>
        <taxon>Vertebrata</taxon>
        <taxon>Euteleostomi</taxon>
        <taxon>Actinopterygii</taxon>
        <taxon>Neopterygii</taxon>
        <taxon>Teleostei</taxon>
        <taxon>Anguilliformes</taxon>
        <taxon>Anguillidae</taxon>
        <taxon>Anguilla</taxon>
    </lineage>
</organism>
<dbReference type="EMBL" id="GBXM01026630">
    <property type="protein sequence ID" value="JAH81947.1"/>
    <property type="molecule type" value="Transcribed_RNA"/>
</dbReference>
<accession>A0A0E9VV78</accession>
<sequence>MQFFVFCFRI</sequence>
<evidence type="ECO:0000313" key="1">
    <source>
        <dbReference type="EMBL" id="JAH81947.1"/>
    </source>
</evidence>
<proteinExistence type="predicted"/>
<reference evidence="1" key="2">
    <citation type="journal article" date="2015" name="Fish Shellfish Immunol.">
        <title>Early steps in the European eel (Anguilla anguilla)-Vibrio vulnificus interaction in the gills: Role of the RtxA13 toxin.</title>
        <authorList>
            <person name="Callol A."/>
            <person name="Pajuelo D."/>
            <person name="Ebbesson L."/>
            <person name="Teles M."/>
            <person name="MacKenzie S."/>
            <person name="Amaro C."/>
        </authorList>
    </citation>
    <scope>NUCLEOTIDE SEQUENCE</scope>
</reference>
<reference evidence="1" key="1">
    <citation type="submission" date="2014-11" db="EMBL/GenBank/DDBJ databases">
        <authorList>
            <person name="Amaro Gonzalez C."/>
        </authorList>
    </citation>
    <scope>NUCLEOTIDE SEQUENCE</scope>
</reference>
<protein>
    <submittedName>
        <fullName evidence="1">Uncharacterized protein</fullName>
    </submittedName>
</protein>